<dbReference type="InterPro" id="IPR002104">
    <property type="entry name" value="Integrase_catalytic"/>
</dbReference>
<dbReference type="GO" id="GO:0003677">
    <property type="term" value="F:DNA binding"/>
    <property type="evidence" value="ECO:0007669"/>
    <property type="project" value="UniProtKB-KW"/>
</dbReference>
<evidence type="ECO:0000256" key="4">
    <source>
        <dbReference type="ARBA" id="ARBA00023172"/>
    </source>
</evidence>
<dbReference type="PANTHER" id="PTHR30629:SF2">
    <property type="entry name" value="PROPHAGE INTEGRASE INTS-RELATED"/>
    <property type="match status" value="1"/>
</dbReference>
<dbReference type="PANTHER" id="PTHR30629">
    <property type="entry name" value="PROPHAGE INTEGRASE"/>
    <property type="match status" value="1"/>
</dbReference>
<protein>
    <submittedName>
        <fullName evidence="5">Tyrosine-type recombinase/integrase</fullName>
    </submittedName>
</protein>
<evidence type="ECO:0000256" key="1">
    <source>
        <dbReference type="ARBA" id="ARBA00008857"/>
    </source>
</evidence>
<evidence type="ECO:0000256" key="3">
    <source>
        <dbReference type="ARBA" id="ARBA00023125"/>
    </source>
</evidence>
<dbReference type="PROSITE" id="PS51898">
    <property type="entry name" value="TYR_RECOMBINASE"/>
    <property type="match status" value="1"/>
</dbReference>
<keyword evidence="2" id="KW-0229">DNA integration</keyword>
<dbReference type="InterPro" id="IPR010998">
    <property type="entry name" value="Integrase_recombinase_N"/>
</dbReference>
<keyword evidence="4" id="KW-0233">DNA recombination</keyword>
<dbReference type="SUPFAM" id="SSF56349">
    <property type="entry name" value="DNA breaking-rejoining enzymes"/>
    <property type="match status" value="1"/>
</dbReference>
<dbReference type="InterPro" id="IPR013762">
    <property type="entry name" value="Integrase-like_cat_sf"/>
</dbReference>
<reference evidence="5" key="2">
    <citation type="submission" date="2020-02" db="EMBL/GenBank/DDBJ databases">
        <authorList>
            <consortium name="NCBI Pathogen Detection Project"/>
        </authorList>
    </citation>
    <scope>NUCLEOTIDE SEQUENCE</scope>
    <source>
        <strain evidence="5">1839</strain>
    </source>
</reference>
<dbReference type="Gene3D" id="3.30.160.390">
    <property type="entry name" value="Integrase, DNA-binding domain"/>
    <property type="match status" value="1"/>
</dbReference>
<evidence type="ECO:0000256" key="2">
    <source>
        <dbReference type="ARBA" id="ARBA00022908"/>
    </source>
</evidence>
<comment type="similarity">
    <text evidence="1">Belongs to the 'phage' integrase family.</text>
</comment>
<comment type="caution">
    <text evidence="5">The sequence shown here is derived from an EMBL/GenBank/DDBJ whole genome shotgun (WGS) entry which is preliminary data.</text>
</comment>
<dbReference type="CDD" id="cd00801">
    <property type="entry name" value="INT_P4_C"/>
    <property type="match status" value="1"/>
</dbReference>
<dbReference type="EMBL" id="DAAYTU010000023">
    <property type="protein sequence ID" value="HAG5771841.1"/>
    <property type="molecule type" value="Genomic_DNA"/>
</dbReference>
<evidence type="ECO:0000313" key="5">
    <source>
        <dbReference type="EMBL" id="HAG5771841.1"/>
    </source>
</evidence>
<sequence>MLTDTKLRKALGKKRDKIEVVSDAMGLNVRLSTSGSITFFYRYRWNGKAAQLAIGNYPTVSLSHARKRRQQFRAWLTEGLDPRCQVALEKQKKTEALTVSEAFDYWEKNYCIPEGLRKVKVNRRDFNNHIAPVLGNKVVDQTTKEQWLSLFDSMGRRVVTGQMLGLMQRTFRFCSNRGVINTNPVETLRRSDVGLTAASKDRILSDEEIKIVWSTLPELAHRQMMIVKFLLMTGCRSAEIRTAKWEWFDFNEGTWTIPASDYKTGKSVRRALPVAAVRMMESIKATSVSKHVVTLSRYKGPEDDRPPQQPNIALLSAQIVAKTGMKTWSLHDLRRTVATRLSELGAPPHVIGKLLGHHMSGVMARYNLHDYLDDQKYWLSVWQDYLEKLIGRPLF</sequence>
<proteinExistence type="inferred from homology"/>
<dbReference type="AlphaFoldDB" id="A0A765X9H9"/>
<dbReference type="InterPro" id="IPR050808">
    <property type="entry name" value="Phage_Integrase"/>
</dbReference>
<dbReference type="Pfam" id="PF13356">
    <property type="entry name" value="Arm-DNA-bind_3"/>
    <property type="match status" value="1"/>
</dbReference>
<dbReference type="GO" id="GO:0015074">
    <property type="term" value="P:DNA integration"/>
    <property type="evidence" value="ECO:0007669"/>
    <property type="project" value="UniProtKB-KW"/>
</dbReference>
<dbReference type="Pfam" id="PF00589">
    <property type="entry name" value="Phage_integrase"/>
    <property type="match status" value="1"/>
</dbReference>
<dbReference type="InterPro" id="IPR011010">
    <property type="entry name" value="DNA_brk_join_enz"/>
</dbReference>
<keyword evidence="3" id="KW-0238">DNA-binding</keyword>
<dbReference type="InterPro" id="IPR025166">
    <property type="entry name" value="Integrase_DNA_bind_dom"/>
</dbReference>
<dbReference type="Gene3D" id="1.10.443.10">
    <property type="entry name" value="Intergrase catalytic core"/>
    <property type="match status" value="1"/>
</dbReference>
<dbReference type="GO" id="GO:0006310">
    <property type="term" value="P:DNA recombination"/>
    <property type="evidence" value="ECO:0007669"/>
    <property type="project" value="UniProtKB-KW"/>
</dbReference>
<name>A0A765X9H9_ECOLX</name>
<dbReference type="InterPro" id="IPR038488">
    <property type="entry name" value="Integrase_DNA-bd_sf"/>
</dbReference>
<accession>A0A765X9H9</accession>
<reference evidence="5" key="1">
    <citation type="journal article" date="2018" name="Genome Biol.">
        <title>SKESA: strategic k-mer extension for scrupulous assemblies.</title>
        <authorList>
            <person name="Souvorov A."/>
            <person name="Agarwala R."/>
            <person name="Lipman D.J."/>
        </authorList>
    </citation>
    <scope>NUCLEOTIDE SEQUENCE [LARGE SCALE GENOMIC DNA]</scope>
    <source>
        <strain evidence="5">1839</strain>
    </source>
</reference>
<dbReference type="Gene3D" id="1.10.150.130">
    <property type="match status" value="1"/>
</dbReference>
<gene>
    <name evidence="5" type="ORF">GGB84_003572</name>
</gene>
<organism evidence="5">
    <name type="scientific">Escherichia coli</name>
    <dbReference type="NCBI Taxonomy" id="562"/>
    <lineage>
        <taxon>Bacteria</taxon>
        <taxon>Pseudomonadati</taxon>
        <taxon>Pseudomonadota</taxon>
        <taxon>Gammaproteobacteria</taxon>
        <taxon>Enterobacterales</taxon>
        <taxon>Enterobacteriaceae</taxon>
        <taxon>Escherichia</taxon>
    </lineage>
</organism>